<feature type="compositionally biased region" description="Low complexity" evidence="1">
    <location>
        <begin position="192"/>
        <end position="216"/>
    </location>
</feature>
<dbReference type="GO" id="GO:0048471">
    <property type="term" value="C:perinuclear region of cytoplasm"/>
    <property type="evidence" value="ECO:0007669"/>
    <property type="project" value="TreeGrafter"/>
</dbReference>
<dbReference type="GO" id="GO:0005634">
    <property type="term" value="C:nucleus"/>
    <property type="evidence" value="ECO:0007669"/>
    <property type="project" value="TreeGrafter"/>
</dbReference>
<dbReference type="InterPro" id="IPR032675">
    <property type="entry name" value="LRR_dom_sf"/>
</dbReference>
<keyword evidence="3" id="KW-1185">Reference proteome</keyword>
<dbReference type="InterPro" id="IPR027038">
    <property type="entry name" value="RanGap"/>
</dbReference>
<dbReference type="Gene3D" id="3.80.10.10">
    <property type="entry name" value="Ribonuclease Inhibitor"/>
    <property type="match status" value="1"/>
</dbReference>
<dbReference type="GO" id="GO:0031267">
    <property type="term" value="F:small GTPase binding"/>
    <property type="evidence" value="ECO:0007669"/>
    <property type="project" value="TreeGrafter"/>
</dbReference>
<comment type="caution">
    <text evidence="2">The sequence shown here is derived from an EMBL/GenBank/DDBJ whole genome shotgun (WGS) entry which is preliminary data.</text>
</comment>
<accession>A0A9W8X966</accession>
<feature type="compositionally biased region" description="Polar residues" evidence="1">
    <location>
        <begin position="606"/>
        <end position="621"/>
    </location>
</feature>
<gene>
    <name evidence="2" type="primary">MHP1</name>
    <name evidence="2" type="ORF">N0V87_000216</name>
</gene>
<feature type="compositionally biased region" description="Low complexity" evidence="1">
    <location>
        <begin position="167"/>
        <end position="181"/>
    </location>
</feature>
<feature type="compositionally biased region" description="Basic and acidic residues" evidence="1">
    <location>
        <begin position="1254"/>
        <end position="1267"/>
    </location>
</feature>
<dbReference type="OrthoDB" id="8436363at2759"/>
<dbReference type="SUPFAM" id="SSF52047">
    <property type="entry name" value="RNI-like"/>
    <property type="match status" value="1"/>
</dbReference>
<dbReference type="Proteomes" id="UP001140562">
    <property type="component" value="Unassembled WGS sequence"/>
</dbReference>
<dbReference type="EMBL" id="JAPEUV010000002">
    <property type="protein sequence ID" value="KAJ4343450.1"/>
    <property type="molecule type" value="Genomic_DNA"/>
</dbReference>
<dbReference type="GO" id="GO:0006913">
    <property type="term" value="P:nucleocytoplasmic transport"/>
    <property type="evidence" value="ECO:0007669"/>
    <property type="project" value="TreeGrafter"/>
</dbReference>
<feature type="compositionally biased region" description="Low complexity" evidence="1">
    <location>
        <begin position="102"/>
        <end position="119"/>
    </location>
</feature>
<feature type="compositionally biased region" description="Low complexity" evidence="1">
    <location>
        <begin position="1045"/>
        <end position="1072"/>
    </location>
</feature>
<proteinExistence type="predicted"/>
<feature type="compositionally biased region" description="Low complexity" evidence="1">
    <location>
        <begin position="127"/>
        <end position="136"/>
    </location>
</feature>
<feature type="compositionally biased region" description="Polar residues" evidence="1">
    <location>
        <begin position="182"/>
        <end position="191"/>
    </location>
</feature>
<feature type="region of interest" description="Disordered" evidence="1">
    <location>
        <begin position="1233"/>
        <end position="1267"/>
    </location>
</feature>
<feature type="compositionally biased region" description="Basic and acidic residues" evidence="1">
    <location>
        <begin position="306"/>
        <end position="347"/>
    </location>
</feature>
<organism evidence="2 3">
    <name type="scientific">Didymella glomerata</name>
    <dbReference type="NCBI Taxonomy" id="749621"/>
    <lineage>
        <taxon>Eukaryota</taxon>
        <taxon>Fungi</taxon>
        <taxon>Dikarya</taxon>
        <taxon>Ascomycota</taxon>
        <taxon>Pezizomycotina</taxon>
        <taxon>Dothideomycetes</taxon>
        <taxon>Pleosporomycetidae</taxon>
        <taxon>Pleosporales</taxon>
        <taxon>Pleosporineae</taxon>
        <taxon>Didymellaceae</taxon>
        <taxon>Didymella</taxon>
    </lineage>
</organism>
<feature type="region of interest" description="Disordered" evidence="1">
    <location>
        <begin position="967"/>
        <end position="986"/>
    </location>
</feature>
<sequence length="1267" mass="137779">MTAVQPSYEQTSAMEDIHGVDVSWLHNSTRGEMISAYAGRSTLSAPAERIVADGYAEGLTNTVATADHHHRTQAPSSPGLTRDAPPKTSSHGGLPTGPPQNHAEPTATEPAHAPAVQRPVSPPAPAPANNATSTPQKIPTPKRPTMLSRGSDAKNGTTPPDSKTGSRRNSWISSISSKFSSQNPPAQTTHTQAQGSPAAANGANGNAPSANGALNGIQQAAGGNPGLEPYVPQAPKVNFLSNALRRLSSGTQVGTAGKVYPNGGMCPRRVMNVDKNRQRCLVPELDQNKLRKVAFCVDVEIAGGPKYKDDVDKDEKKKKQKDNKLKERGEGEALKHPAAVVEEKENDGVVAVVQEAVGTEQEPNPEGMVLDDDKHEPNKKKEKKKRSEAERKERKEKKRRKAEENGSIPMELTRDEGDLSADSGSAAPGTNTPPRPQDRPTIDPLRIYRRCCQLRESPILKRISDQLSNPAACSVAHPGMVTSLDLTGSRLQLADVLTLSDWLAIVPVKKLLLEDADLNDEKVRVILAGLLAAKMPHAPRNRSVTSEPSEPSDTHGCAIKKLVLKNNVKIGPEGWKHIALFTYMCKSVIALDVSMIPFPKQLTKVSSQTAASPPTNGTPLKSPTKDTKTMDVAEIFSKAVSERLGGATMQELLMADCDLTSPSIRKIIDGCVISGVKRLSLADNDIDREGLEHVQHYIRSGVCEGIDLGGNDLREWIPQLCESLGKDSTVWALCLANTGLTKEHLKMLFPVLANLPSLRFLDLSRHKDLFDQIALCLLRKYIPQFKELKRLHLRNLGLNPADAIAIAEILPDCPHIAHIDLLENPAIARVATSTDEETQEEAAAMFASLTLAAKLSRTLICVDIDVPSPEMNEVVRALAKQVVAYCLRNIESINEVPELQGVPREVELPGVLAHLVGPTDDRNADDTIETAPDNDYIVGGTGIVKALSYCLSHKDADLRRGSQIASGTVTPRSRADVVEEPSKARAMSKDLLDTARNTRARIQPALIREAKGGNDMNYRRLLFLDQTLEGMIQRFEDEYPETRLRASPSSSSLHSRASSVLSTSPPLSSVPTMTDSFVDPSAQESDEDEPRLLRSRHNSDVSLASRSMSIEEGALHRFGHRVRTGLLNPSRPGSSHSDQAFISGTFDDEGLPEHLRALREYFMNFSGDELRNKIQGLGWEKAFDSVVENAQELKNLESEDPVAFKRFRESQIASLKNRNPDLQVADVVEHGRADGANGVDANGNGGHRPMVFRDVSKDPRGDDFAVE</sequence>
<feature type="region of interest" description="Disordered" evidence="1">
    <location>
        <begin position="606"/>
        <end position="626"/>
    </location>
</feature>
<feature type="compositionally biased region" description="Basic and acidic residues" evidence="1">
    <location>
        <begin position="973"/>
        <end position="986"/>
    </location>
</feature>
<dbReference type="PANTHER" id="PTHR24113">
    <property type="entry name" value="RAN GTPASE-ACTIVATING PROTEIN 1"/>
    <property type="match status" value="1"/>
</dbReference>
<reference evidence="2" key="1">
    <citation type="submission" date="2022-10" db="EMBL/GenBank/DDBJ databases">
        <title>Tapping the CABI collections for fungal endophytes: first genome assemblies for Collariella, Neodidymelliopsis, Ascochyta clinopodiicola, Didymella pomorum, Didymosphaeria variabile, Neocosmospora piperis and Neocucurbitaria cava.</title>
        <authorList>
            <person name="Hill R."/>
        </authorList>
    </citation>
    <scope>NUCLEOTIDE SEQUENCE</scope>
    <source>
        <strain evidence="2">IMI 360193</strain>
    </source>
</reference>
<feature type="region of interest" description="Disordered" evidence="1">
    <location>
        <begin position="1042"/>
        <end position="1105"/>
    </location>
</feature>
<evidence type="ECO:0000256" key="1">
    <source>
        <dbReference type="SAM" id="MobiDB-lite"/>
    </source>
</evidence>
<name>A0A9W8X966_9PLEO</name>
<feature type="compositionally biased region" description="Polar residues" evidence="1">
    <location>
        <begin position="154"/>
        <end position="163"/>
    </location>
</feature>
<feature type="region of interest" description="Disordered" evidence="1">
    <location>
        <begin position="69"/>
        <end position="229"/>
    </location>
</feature>
<feature type="region of interest" description="Disordered" evidence="1">
    <location>
        <begin position="306"/>
        <end position="443"/>
    </location>
</feature>
<dbReference type="AlphaFoldDB" id="A0A9W8X966"/>
<dbReference type="GO" id="GO:0005096">
    <property type="term" value="F:GTPase activator activity"/>
    <property type="evidence" value="ECO:0007669"/>
    <property type="project" value="InterPro"/>
</dbReference>
<protein>
    <submittedName>
        <fullName evidence="2">Microtubules assembly and stabilization protein</fullName>
    </submittedName>
</protein>
<evidence type="ECO:0000313" key="2">
    <source>
        <dbReference type="EMBL" id="KAJ4343450.1"/>
    </source>
</evidence>
<dbReference type="GO" id="GO:0005829">
    <property type="term" value="C:cytosol"/>
    <property type="evidence" value="ECO:0007669"/>
    <property type="project" value="TreeGrafter"/>
</dbReference>
<evidence type="ECO:0000313" key="3">
    <source>
        <dbReference type="Proteomes" id="UP001140562"/>
    </source>
</evidence>
<dbReference type="PANTHER" id="PTHR24113:SF15">
    <property type="entry name" value="NACHT DOMAIN-CONTAINING PROTEIN"/>
    <property type="match status" value="1"/>
</dbReference>